<dbReference type="EMBL" id="KQ982753">
    <property type="protein sequence ID" value="KYQ51177.1"/>
    <property type="molecule type" value="Genomic_DNA"/>
</dbReference>
<feature type="region of interest" description="Disordered" evidence="1">
    <location>
        <begin position="1"/>
        <end position="28"/>
    </location>
</feature>
<protein>
    <submittedName>
        <fullName evidence="2">Uncharacterized protein</fullName>
    </submittedName>
</protein>
<accession>A0A151WTS6</accession>
<feature type="compositionally biased region" description="Basic and acidic residues" evidence="1">
    <location>
        <begin position="88"/>
        <end position="109"/>
    </location>
</feature>
<evidence type="ECO:0000313" key="2">
    <source>
        <dbReference type="EMBL" id="KYQ51177.1"/>
    </source>
</evidence>
<keyword evidence="3" id="KW-1185">Reference proteome</keyword>
<feature type="compositionally biased region" description="Basic residues" evidence="1">
    <location>
        <begin position="48"/>
        <end position="60"/>
    </location>
</feature>
<evidence type="ECO:0000313" key="3">
    <source>
        <dbReference type="Proteomes" id="UP000075809"/>
    </source>
</evidence>
<sequence>MTEIASLGGREKARDSRQGERGTRRVACSGRIGKEKRCISLVGASERRRNRRGARGRKKPSYIMDASEMTEFQGGEKERGQRGRGKEKKGGAKVVERKGSVPDLAKSREQVPTSSCREVIVFHKPKRLYRPINSAFTYLTPSVDSTRELSLLSR</sequence>
<reference evidence="2 3" key="1">
    <citation type="submission" date="2015-09" db="EMBL/GenBank/DDBJ databases">
        <title>Trachymyrmex zeteki WGS genome.</title>
        <authorList>
            <person name="Nygaard S."/>
            <person name="Hu H."/>
            <person name="Boomsma J."/>
            <person name="Zhang G."/>
        </authorList>
    </citation>
    <scope>NUCLEOTIDE SEQUENCE [LARGE SCALE GENOMIC DNA]</scope>
    <source>
        <strain evidence="2">Tzet28-1</strain>
        <tissue evidence="2">Whole body</tissue>
    </source>
</reference>
<dbReference type="AlphaFoldDB" id="A0A151WTS6"/>
<feature type="region of interest" description="Disordered" evidence="1">
    <location>
        <begin position="43"/>
        <end position="110"/>
    </location>
</feature>
<dbReference type="Proteomes" id="UP000075809">
    <property type="component" value="Unassembled WGS sequence"/>
</dbReference>
<evidence type="ECO:0000256" key="1">
    <source>
        <dbReference type="SAM" id="MobiDB-lite"/>
    </source>
</evidence>
<name>A0A151WTS6_9HYME</name>
<feature type="compositionally biased region" description="Basic and acidic residues" evidence="1">
    <location>
        <begin position="9"/>
        <end position="23"/>
    </location>
</feature>
<gene>
    <name evidence="2" type="ORF">ALC60_09642</name>
</gene>
<proteinExistence type="predicted"/>
<organism evidence="2 3">
    <name type="scientific">Mycetomoellerius zeteki</name>
    <dbReference type="NCBI Taxonomy" id="64791"/>
    <lineage>
        <taxon>Eukaryota</taxon>
        <taxon>Metazoa</taxon>
        <taxon>Ecdysozoa</taxon>
        <taxon>Arthropoda</taxon>
        <taxon>Hexapoda</taxon>
        <taxon>Insecta</taxon>
        <taxon>Pterygota</taxon>
        <taxon>Neoptera</taxon>
        <taxon>Endopterygota</taxon>
        <taxon>Hymenoptera</taxon>
        <taxon>Apocrita</taxon>
        <taxon>Aculeata</taxon>
        <taxon>Formicoidea</taxon>
        <taxon>Formicidae</taxon>
        <taxon>Myrmicinae</taxon>
        <taxon>Mycetomoellerius</taxon>
    </lineage>
</organism>